<dbReference type="Proteomes" id="UP001162992">
    <property type="component" value="Chromosome 7"/>
</dbReference>
<dbReference type="EMBL" id="CM055098">
    <property type="protein sequence ID" value="KAJ7550656.1"/>
    <property type="molecule type" value="Genomic_DNA"/>
</dbReference>
<keyword evidence="2" id="KW-1185">Reference proteome</keyword>
<evidence type="ECO:0000313" key="1">
    <source>
        <dbReference type="EMBL" id="KAJ7550656.1"/>
    </source>
</evidence>
<reference evidence="2" key="1">
    <citation type="journal article" date="2024" name="Proc. Natl. Acad. Sci. U.S.A.">
        <title>Extraordinary preservation of gene collinearity over three hundred million years revealed in homosporous lycophytes.</title>
        <authorList>
            <person name="Li C."/>
            <person name="Wickell D."/>
            <person name="Kuo L.Y."/>
            <person name="Chen X."/>
            <person name="Nie B."/>
            <person name="Liao X."/>
            <person name="Peng D."/>
            <person name="Ji J."/>
            <person name="Jenkins J."/>
            <person name="Williams M."/>
            <person name="Shu S."/>
            <person name="Plott C."/>
            <person name="Barry K."/>
            <person name="Rajasekar S."/>
            <person name="Grimwood J."/>
            <person name="Han X."/>
            <person name="Sun S."/>
            <person name="Hou Z."/>
            <person name="He W."/>
            <person name="Dai G."/>
            <person name="Sun C."/>
            <person name="Schmutz J."/>
            <person name="Leebens-Mack J.H."/>
            <person name="Li F.W."/>
            <person name="Wang L."/>
        </authorList>
    </citation>
    <scope>NUCLEOTIDE SEQUENCE [LARGE SCALE GENOMIC DNA]</scope>
    <source>
        <strain evidence="2">cv. PW_Plant_1</strain>
    </source>
</reference>
<accession>A0ACC2D8T6</accession>
<name>A0ACC2D8T6_DIPCM</name>
<proteinExistence type="predicted"/>
<comment type="caution">
    <text evidence="1">The sequence shown here is derived from an EMBL/GenBank/DDBJ whole genome shotgun (WGS) entry which is preliminary data.</text>
</comment>
<evidence type="ECO:0000313" key="2">
    <source>
        <dbReference type="Proteomes" id="UP001162992"/>
    </source>
</evidence>
<gene>
    <name evidence="1" type="ORF">O6H91_07G111200</name>
</gene>
<protein>
    <submittedName>
        <fullName evidence="1">Uncharacterized protein</fullName>
    </submittedName>
</protein>
<sequence length="1237" mass="139147">MEKGGSKLSTQDWEQIFQDFHNQQDGRNKWLAQQTGLAILEQALHIVAKKESPLKLQLLVFIEENVESFLEEEQVPAGLGTMVDTLRTVLQAPIDGVIITNTLKEQMMVTSTVFMIMTDGLRRGTRQMEALVELLLNFINRPNHSADRHLRAAACECLRELEQAYPCLLHVSAGHLLALCQSERTHAGQAYILLLTTIVQNLALHMYKVRGFQFSGSYPILSTTIPLVPFSVPAFLIPERNVVIPTRELSDSNLKEFRRVVSFLLEKPNLLTETALMEFISSLIDIVLALDMKGSLLKLQFSNLTGSYSPLLCHAVLLIYSQFPDAFEGDEMAIFKRLVLLCRQVSQPITIRLLAIHWLLGVEYMHAAKHKSSILVSLGTSLYPLIFDPLSLKASKIECLTYCAAWLDASTKEEIKDDKISQKQKAKPFEPFFEGGIPSNQRSSGDEHYDPASKLFSDGITCLSAFRWLPRESTETRLTFHVLHRFLTAGIPHSAKLPIKKTNVAADGRFRMDSALFWTLQSTLVALARRMRRLVPCVLALIDRLMVCDVHQILAERLLQTFNEDLFPQLSPDSHLHSYFPLMERIAESKDIPPAAVLELLAQYVVHKVDADKGTGGSKLWLRGTDVLSICRTVLLHHQSSRAFHLLTELLGFMCRFFPDIEVRDSARLYLRMLISIPGKKLHRILSFGDELEETAKPQFKHVSSLLRSPSPPAYQGLKQLLQLTSYIHLVRQSPLLVRQSWSLVLPEVFKFGTITPTNLAPRVEHNVKPEAEQVYIVQEPESESGVGLVSTEREALLPAIVDEPHGNLKEVRRVMDSTTAAILDILRRHFAEVPDYVNGSGIKICLQCNLRFKWQPSHKVFGEAETRDGSPQARSPIPRLADSWPAIYAVVIKFFTSGSYGPIPAVHIPFLLSERSKKPQLKPFGRSPSRVRSEEPIVILPDSPPEEKILDTASVNSKEKEDHSESDSISFEQYEEQSFSGEVVTIALEPKQPVPTLVDAQIVFSDEDGQTVQGQLESVPVGIEDLFVKPPVPSDVPDHARKDYRYQLFNALWEASHGPGKIGPETFLLKGGRQAVAIESAESVKLLEAQADRVIEAVEQSLARFVVAITGGHLVNIAKDGDTFEDTVYLDEEPLLTSRASYDDSRPFDPWSDDKHKDGILKLEYLQEHVDSGSRQEAEKGALGCFLVLIFLPPRYHLLMKMEVSDWSTLVRIRTDCWPCLAYVDEFLEALTLPRQ</sequence>
<organism evidence="1 2">
    <name type="scientific">Diphasiastrum complanatum</name>
    <name type="common">Issler's clubmoss</name>
    <name type="synonym">Lycopodium complanatum</name>
    <dbReference type="NCBI Taxonomy" id="34168"/>
    <lineage>
        <taxon>Eukaryota</taxon>
        <taxon>Viridiplantae</taxon>
        <taxon>Streptophyta</taxon>
        <taxon>Embryophyta</taxon>
        <taxon>Tracheophyta</taxon>
        <taxon>Lycopodiopsida</taxon>
        <taxon>Lycopodiales</taxon>
        <taxon>Lycopodiaceae</taxon>
        <taxon>Lycopodioideae</taxon>
        <taxon>Diphasiastrum</taxon>
    </lineage>
</organism>